<evidence type="ECO:0000256" key="9">
    <source>
        <dbReference type="PROSITE-ProRule" id="PRU10069"/>
    </source>
</evidence>
<comment type="similarity">
    <text evidence="2">Belongs to the glycosyl hydrolase 45 (cellulase K) family.</text>
</comment>
<dbReference type="AlphaFoldDB" id="A0A9N9X4J2"/>
<evidence type="ECO:0000256" key="4">
    <source>
        <dbReference type="ARBA" id="ARBA00022801"/>
    </source>
</evidence>
<keyword evidence="13" id="KW-1185">Reference proteome</keyword>
<accession>A0A9N9X4J2</accession>
<dbReference type="GO" id="GO:0008810">
    <property type="term" value="F:cellulase activity"/>
    <property type="evidence" value="ECO:0007669"/>
    <property type="project" value="UniProtKB-EC"/>
</dbReference>
<evidence type="ECO:0000256" key="5">
    <source>
        <dbReference type="ARBA" id="ARBA00023001"/>
    </source>
</evidence>
<dbReference type="EC" id="3.2.1.4" evidence="3 9"/>
<evidence type="ECO:0000256" key="7">
    <source>
        <dbReference type="ARBA" id="ARBA00023295"/>
    </source>
</evidence>
<dbReference type="Pfam" id="PF02015">
    <property type="entry name" value="Glyco_hydro_45"/>
    <property type="match status" value="1"/>
</dbReference>
<keyword evidence="8" id="KW-0624">Polysaccharide degradation</keyword>
<keyword evidence="4" id="KW-0378">Hydrolase</keyword>
<comment type="catalytic activity">
    <reaction evidence="1 9">
        <text>Endohydrolysis of (1-&gt;4)-beta-D-glucosidic linkages in cellulose, lichenin and cereal beta-D-glucans.</text>
        <dbReference type="EC" id="3.2.1.4"/>
    </reaction>
</comment>
<feature type="domain" description="Glycosyl hydrolases family 45 active site" evidence="11">
    <location>
        <begin position="53"/>
        <end position="64"/>
    </location>
</feature>
<dbReference type="Gene3D" id="2.40.40.10">
    <property type="entry name" value="RlpA-like domain"/>
    <property type="match status" value="1"/>
</dbReference>
<dbReference type="PANTHER" id="PTHR39730:SF1">
    <property type="entry name" value="ENDOGLUCANASE 1"/>
    <property type="match status" value="1"/>
</dbReference>
<organism evidence="12 13">
    <name type="scientific">Phaedon cochleariae</name>
    <name type="common">Mustard beetle</name>
    <dbReference type="NCBI Taxonomy" id="80249"/>
    <lineage>
        <taxon>Eukaryota</taxon>
        <taxon>Metazoa</taxon>
        <taxon>Ecdysozoa</taxon>
        <taxon>Arthropoda</taxon>
        <taxon>Hexapoda</taxon>
        <taxon>Insecta</taxon>
        <taxon>Pterygota</taxon>
        <taxon>Neoptera</taxon>
        <taxon>Endopterygota</taxon>
        <taxon>Coleoptera</taxon>
        <taxon>Polyphaga</taxon>
        <taxon>Cucujiformia</taxon>
        <taxon>Chrysomeloidea</taxon>
        <taxon>Chrysomelidae</taxon>
        <taxon>Chrysomelinae</taxon>
        <taxon>Chrysomelini</taxon>
        <taxon>Phaedon</taxon>
    </lineage>
</organism>
<dbReference type="InterPro" id="IPR052288">
    <property type="entry name" value="GH45_Enzymes"/>
</dbReference>
<evidence type="ECO:0000256" key="3">
    <source>
        <dbReference type="ARBA" id="ARBA00012601"/>
    </source>
</evidence>
<dbReference type="OrthoDB" id="10035502at2759"/>
<dbReference type="InterPro" id="IPR000334">
    <property type="entry name" value="Glyco_hydro_45"/>
</dbReference>
<keyword evidence="6" id="KW-0119">Carbohydrate metabolism</keyword>
<dbReference type="PROSITE" id="PS01140">
    <property type="entry name" value="GLYCOSYL_HYDROL_F45"/>
    <property type="match status" value="1"/>
</dbReference>
<dbReference type="GO" id="GO:0030245">
    <property type="term" value="P:cellulose catabolic process"/>
    <property type="evidence" value="ECO:0007669"/>
    <property type="project" value="UniProtKB-KW"/>
</dbReference>
<feature type="active site" description="Nucleophile" evidence="9">
    <location>
        <position position="58"/>
    </location>
</feature>
<evidence type="ECO:0000256" key="1">
    <source>
        <dbReference type="ARBA" id="ARBA00000966"/>
    </source>
</evidence>
<keyword evidence="7" id="KW-0326">Glycosidase</keyword>
<evidence type="ECO:0000256" key="6">
    <source>
        <dbReference type="ARBA" id="ARBA00023277"/>
    </source>
</evidence>
<sequence>MNPFQSLSIACKKIKMKLLVIILTAYLSLGKSAGEPSPTIIPRENGLRGSGITTRYWDCCKPSCSWADLANYSKTGKPVASCSVDGATQIDAGAQSGCAEDGSGEAYTCSNQQPFIVNSTLAYGFAAASFTGGEDYGWCCSCMLLSFQGQLAGKQLLVQVTNTGSPLAVNQFDIEIPGGGVGLFPHGCAAQWGADPESGWGERYGGVSSAEECSQLPESLQEGCRWRFGFMEGAWVCFPMVVLRSGELIRKRAGA</sequence>
<keyword evidence="10" id="KW-0732">Signal</keyword>
<dbReference type="PANTHER" id="PTHR39730">
    <property type="entry name" value="ENDOGLUCANASE 1"/>
    <property type="match status" value="1"/>
</dbReference>
<feature type="chain" id="PRO_5040486825" description="Cellulase" evidence="10">
    <location>
        <begin position="35"/>
        <end position="255"/>
    </location>
</feature>
<feature type="signal peptide" evidence="10">
    <location>
        <begin position="1"/>
        <end position="34"/>
    </location>
</feature>
<gene>
    <name evidence="12" type="ORF">PHAECO_LOCUS10557</name>
</gene>
<reference evidence="12" key="2">
    <citation type="submission" date="2022-10" db="EMBL/GenBank/DDBJ databases">
        <authorList>
            <consortium name="ENA_rothamsted_submissions"/>
            <consortium name="culmorum"/>
            <person name="King R."/>
        </authorList>
    </citation>
    <scope>NUCLEOTIDE SEQUENCE</scope>
</reference>
<proteinExistence type="inferred from homology"/>
<dbReference type="EMBL" id="OU896712">
    <property type="protein sequence ID" value="CAG9822977.1"/>
    <property type="molecule type" value="Genomic_DNA"/>
</dbReference>
<reference evidence="12" key="1">
    <citation type="submission" date="2022-01" db="EMBL/GenBank/DDBJ databases">
        <authorList>
            <person name="King R."/>
        </authorList>
    </citation>
    <scope>NUCLEOTIDE SEQUENCE</scope>
</reference>
<protein>
    <recommendedName>
        <fullName evidence="3 9">Cellulase</fullName>
        <ecNumber evidence="3 9">3.2.1.4</ecNumber>
    </recommendedName>
</protein>
<dbReference type="SUPFAM" id="SSF50685">
    <property type="entry name" value="Barwin-like endoglucanases"/>
    <property type="match status" value="1"/>
</dbReference>
<evidence type="ECO:0000313" key="12">
    <source>
        <dbReference type="EMBL" id="CAG9822977.1"/>
    </source>
</evidence>
<evidence type="ECO:0000256" key="10">
    <source>
        <dbReference type="SAM" id="SignalP"/>
    </source>
</evidence>
<keyword evidence="5" id="KW-0136">Cellulose degradation</keyword>
<evidence type="ECO:0000256" key="2">
    <source>
        <dbReference type="ARBA" id="ARBA00007793"/>
    </source>
</evidence>
<evidence type="ECO:0000256" key="8">
    <source>
        <dbReference type="ARBA" id="ARBA00023326"/>
    </source>
</evidence>
<dbReference type="InterPro" id="IPR036908">
    <property type="entry name" value="RlpA-like_sf"/>
</dbReference>
<dbReference type="Proteomes" id="UP001153737">
    <property type="component" value="Chromosome 6"/>
</dbReference>
<evidence type="ECO:0000259" key="11">
    <source>
        <dbReference type="PROSITE" id="PS01140"/>
    </source>
</evidence>
<name>A0A9N9X4J2_PHACE</name>
<evidence type="ECO:0000313" key="13">
    <source>
        <dbReference type="Proteomes" id="UP001153737"/>
    </source>
</evidence>